<keyword evidence="5" id="KW-1185">Reference proteome</keyword>
<evidence type="ECO:0000256" key="2">
    <source>
        <dbReference type="ARBA" id="ARBA00023315"/>
    </source>
</evidence>
<sequence>MTTTLRPDGPEEPLPGGGRTRSFAVCANGRPVGALCVTAHGGPAGLTGWITRLEITEGRRRGRGTIAVLAAEEVLRGWGCTRVDVSIPEECEAALRLASALGYRERMRQMAKHLTEQPPPLPAGLTGRPIDAAAFPAWLAEEKRGYVDELVGTGLSEQQAREKSEADHRALLPDGPDTRDTALRFLVPAQPADAEPLGSLWVQQGGRPGPDGDLAWVFSVEVAEHARGRGYGRALMHLAERECLAAGVHDLGLNVFFDNEVAIGLYTSLGYRITQRTFGKPLL</sequence>
<feature type="domain" description="N-acetyltransferase" evidence="3">
    <location>
        <begin position="125"/>
        <end position="283"/>
    </location>
</feature>
<name>A0A345T3X3_9ACTN</name>
<dbReference type="CDD" id="cd04301">
    <property type="entry name" value="NAT_SF"/>
    <property type="match status" value="2"/>
</dbReference>
<dbReference type="AlphaFoldDB" id="A0A345T3X3"/>
<dbReference type="Pfam" id="PF00583">
    <property type="entry name" value="Acetyltransf_1"/>
    <property type="match status" value="2"/>
</dbReference>
<evidence type="ECO:0000256" key="1">
    <source>
        <dbReference type="ARBA" id="ARBA00022679"/>
    </source>
</evidence>
<accession>A0A345T3X3</accession>
<protein>
    <submittedName>
        <fullName evidence="4">GNAT family N-acetyltransferase</fullName>
    </submittedName>
</protein>
<organism evidence="4 5">
    <name type="scientific">Peterkaempfera bronchialis</name>
    <dbReference type="NCBI Taxonomy" id="2126346"/>
    <lineage>
        <taxon>Bacteria</taxon>
        <taxon>Bacillati</taxon>
        <taxon>Actinomycetota</taxon>
        <taxon>Actinomycetes</taxon>
        <taxon>Kitasatosporales</taxon>
        <taxon>Streptomycetaceae</taxon>
        <taxon>Peterkaempfera</taxon>
    </lineage>
</organism>
<dbReference type="RefSeq" id="WP_111494117.1">
    <property type="nucleotide sequence ID" value="NZ_CP031264.1"/>
</dbReference>
<dbReference type="PROSITE" id="PS51186">
    <property type="entry name" value="GNAT"/>
    <property type="match status" value="2"/>
</dbReference>
<keyword evidence="1 4" id="KW-0808">Transferase</keyword>
<evidence type="ECO:0000259" key="3">
    <source>
        <dbReference type="PROSITE" id="PS51186"/>
    </source>
</evidence>
<dbReference type="InterPro" id="IPR000182">
    <property type="entry name" value="GNAT_dom"/>
</dbReference>
<feature type="domain" description="N-acetyltransferase" evidence="3">
    <location>
        <begin position="1"/>
        <end position="128"/>
    </location>
</feature>
<reference evidence="5" key="1">
    <citation type="submission" date="2018-07" db="EMBL/GenBank/DDBJ databases">
        <title>Streptacidiphilus bronchialis DSM 106435 chromosome.</title>
        <authorList>
            <person name="Batra D."/>
            <person name="Gulvik C.A."/>
        </authorList>
    </citation>
    <scope>NUCLEOTIDE SEQUENCE [LARGE SCALE GENOMIC DNA]</scope>
    <source>
        <strain evidence="5">DSM 106435</strain>
    </source>
</reference>
<dbReference type="Proteomes" id="UP000249340">
    <property type="component" value="Chromosome"/>
</dbReference>
<dbReference type="EMBL" id="CP031264">
    <property type="protein sequence ID" value="AXI80678.1"/>
    <property type="molecule type" value="Genomic_DNA"/>
</dbReference>
<dbReference type="InterPro" id="IPR016181">
    <property type="entry name" value="Acyl_CoA_acyltransferase"/>
</dbReference>
<evidence type="ECO:0000313" key="4">
    <source>
        <dbReference type="EMBL" id="AXI80678.1"/>
    </source>
</evidence>
<proteinExistence type="predicted"/>
<dbReference type="Gene3D" id="3.40.630.30">
    <property type="match status" value="2"/>
</dbReference>
<dbReference type="InterPro" id="IPR050832">
    <property type="entry name" value="Bact_Acetyltransf"/>
</dbReference>
<evidence type="ECO:0000313" key="5">
    <source>
        <dbReference type="Proteomes" id="UP000249340"/>
    </source>
</evidence>
<dbReference type="SUPFAM" id="SSF55729">
    <property type="entry name" value="Acyl-CoA N-acyltransferases (Nat)"/>
    <property type="match status" value="2"/>
</dbReference>
<dbReference type="PANTHER" id="PTHR43877">
    <property type="entry name" value="AMINOALKYLPHOSPHONATE N-ACETYLTRANSFERASE-RELATED-RELATED"/>
    <property type="match status" value="1"/>
</dbReference>
<dbReference type="KEGG" id="stri:C7M71_028125"/>
<dbReference type="OrthoDB" id="3381976at2"/>
<dbReference type="GO" id="GO:0016747">
    <property type="term" value="F:acyltransferase activity, transferring groups other than amino-acyl groups"/>
    <property type="evidence" value="ECO:0007669"/>
    <property type="project" value="InterPro"/>
</dbReference>
<gene>
    <name evidence="4" type="ORF">C7M71_028125</name>
</gene>
<keyword evidence="2" id="KW-0012">Acyltransferase</keyword>
<dbReference type="PANTHER" id="PTHR43877:SF2">
    <property type="entry name" value="AMINOALKYLPHOSPHONATE N-ACETYLTRANSFERASE-RELATED"/>
    <property type="match status" value="1"/>
</dbReference>